<keyword evidence="1" id="KW-0732">Signal</keyword>
<proteinExistence type="predicted"/>
<accession>A0A9X2VL82</accession>
<evidence type="ECO:0000313" key="3">
    <source>
        <dbReference type="Proteomes" id="UP001141259"/>
    </source>
</evidence>
<dbReference type="AlphaFoldDB" id="A0A9X2VL82"/>
<reference evidence="2" key="1">
    <citation type="submission" date="2022-08" db="EMBL/GenBank/DDBJ databases">
        <authorList>
            <person name="Tistechok S."/>
            <person name="Samborskyy M."/>
            <person name="Roman I."/>
        </authorList>
    </citation>
    <scope>NUCLEOTIDE SEQUENCE</scope>
    <source>
        <strain evidence="2">DSM 103496</strain>
    </source>
</reference>
<protein>
    <submittedName>
        <fullName evidence="2">Uncharacterized protein</fullName>
    </submittedName>
</protein>
<dbReference type="EMBL" id="JANYMP010000006">
    <property type="protein sequence ID" value="MCS7478179.1"/>
    <property type="molecule type" value="Genomic_DNA"/>
</dbReference>
<comment type="caution">
    <text evidence="2">The sequence shown here is derived from an EMBL/GenBank/DDBJ whole genome shotgun (WGS) entry which is preliminary data.</text>
</comment>
<feature type="chain" id="PRO_5040940094" evidence="1">
    <location>
        <begin position="33"/>
        <end position="214"/>
    </location>
</feature>
<evidence type="ECO:0000256" key="1">
    <source>
        <dbReference type="SAM" id="SignalP"/>
    </source>
</evidence>
<gene>
    <name evidence="2" type="ORF">NZH93_15065</name>
</gene>
<dbReference type="Proteomes" id="UP001141259">
    <property type="component" value="Unassembled WGS sequence"/>
</dbReference>
<organism evidence="2 3">
    <name type="scientific">Umezawaea endophytica</name>
    <dbReference type="NCBI Taxonomy" id="1654476"/>
    <lineage>
        <taxon>Bacteria</taxon>
        <taxon>Bacillati</taxon>
        <taxon>Actinomycetota</taxon>
        <taxon>Actinomycetes</taxon>
        <taxon>Pseudonocardiales</taxon>
        <taxon>Pseudonocardiaceae</taxon>
        <taxon>Umezawaea</taxon>
    </lineage>
</organism>
<name>A0A9X2VL82_9PSEU</name>
<evidence type="ECO:0000313" key="2">
    <source>
        <dbReference type="EMBL" id="MCS7478179.1"/>
    </source>
</evidence>
<sequence length="214" mass="23330">MNDSPVLAGRSAVAVLFAAAACALGVATTATASALSQPEPERCCAAVPTATRVSAAPRTPSTRPAGPPLCLIGSWRAVDETFMIKFYTDRPAIRFTSKGREFQFRPDGTMLETQDNVVMTAPYGDVELRVVGNGTSEFRWTATGDAITYLARTKVAHSWSYYDHRGLLGKHDAYLEPNLNEVDDYVCSGDTMLETNPDGFRSSWVRTDAYGVYR</sequence>
<keyword evidence="3" id="KW-1185">Reference proteome</keyword>
<dbReference type="RefSeq" id="WP_259623687.1">
    <property type="nucleotide sequence ID" value="NZ_JANYMP010000006.1"/>
</dbReference>
<feature type="signal peptide" evidence="1">
    <location>
        <begin position="1"/>
        <end position="32"/>
    </location>
</feature>